<gene>
    <name evidence="1" type="ORF">GAZ06_21175</name>
</gene>
<name>A0A6I0Z9U3_PHOVU</name>
<dbReference type="EMBL" id="WDBY01000061">
    <property type="protein sequence ID" value="KAB6471512.1"/>
    <property type="molecule type" value="Genomic_DNA"/>
</dbReference>
<reference evidence="1 2" key="1">
    <citation type="journal article" date="2019" name="Nat. Med.">
        <title>A library of human gut bacterial isolates paired with longitudinal multiomics data enables mechanistic microbiome research.</title>
        <authorList>
            <person name="Poyet M."/>
            <person name="Groussin M."/>
            <person name="Gibbons S.M."/>
            <person name="Avila-Pacheco J."/>
            <person name="Jiang X."/>
            <person name="Kearney S.M."/>
            <person name="Perrotta A.R."/>
            <person name="Berdy B."/>
            <person name="Zhao S."/>
            <person name="Lieberman T.D."/>
            <person name="Swanson P.K."/>
            <person name="Smith M."/>
            <person name="Roesemann S."/>
            <person name="Alexander J.E."/>
            <person name="Rich S.A."/>
            <person name="Livny J."/>
            <person name="Vlamakis H."/>
            <person name="Clish C."/>
            <person name="Bullock K."/>
            <person name="Deik A."/>
            <person name="Scott J."/>
            <person name="Pierce K.A."/>
            <person name="Xavier R.J."/>
            <person name="Alm E.J."/>
        </authorList>
    </citation>
    <scope>NUCLEOTIDE SEQUENCE [LARGE SCALE GENOMIC DNA]</scope>
    <source>
        <strain evidence="1 2">BIOML-A140</strain>
    </source>
</reference>
<accession>A0A6I0Z9U3</accession>
<sequence length="116" mass="13310">MHRINYIQTNIKKNIVIQRSLVQIFLEGLLGVSSSTIFKGKGYIQLETEDDIDKVYEPGVYAIKGTSYNDQTLLVFSHNLGQSTVQFRTNNYGGFLVFRIKWWNGAWGTWKTVSLT</sequence>
<proteinExistence type="predicted"/>
<dbReference type="Proteomes" id="UP000468344">
    <property type="component" value="Unassembled WGS sequence"/>
</dbReference>
<dbReference type="AlphaFoldDB" id="A0A6I0Z9U3"/>
<evidence type="ECO:0000313" key="1">
    <source>
        <dbReference type="EMBL" id="KAB6471512.1"/>
    </source>
</evidence>
<comment type="caution">
    <text evidence="1">The sequence shown here is derived from an EMBL/GenBank/DDBJ whole genome shotgun (WGS) entry which is preliminary data.</text>
</comment>
<evidence type="ECO:0000313" key="2">
    <source>
        <dbReference type="Proteomes" id="UP000468344"/>
    </source>
</evidence>
<protein>
    <submittedName>
        <fullName evidence="1">Uncharacterized protein</fullName>
    </submittedName>
</protein>
<organism evidence="1 2">
    <name type="scientific">Phocaeicola vulgatus</name>
    <name type="common">Bacteroides vulgatus</name>
    <dbReference type="NCBI Taxonomy" id="821"/>
    <lineage>
        <taxon>Bacteria</taxon>
        <taxon>Pseudomonadati</taxon>
        <taxon>Bacteroidota</taxon>
        <taxon>Bacteroidia</taxon>
        <taxon>Bacteroidales</taxon>
        <taxon>Bacteroidaceae</taxon>
        <taxon>Phocaeicola</taxon>
    </lineage>
</organism>